<keyword evidence="2" id="KW-1185">Reference proteome</keyword>
<evidence type="ECO:0000313" key="1">
    <source>
        <dbReference type="EMBL" id="GFO46635.1"/>
    </source>
</evidence>
<sequence length="105" mass="12069">MRKSHHHHQTEVHLHRCYVGSDLSDSVEYSVLYTQPPFTIILYSLGWKYRHGVLTPFTGLKRIASLLKRENTQKPSELNNLRLNAKFGCLWQQEAAGGVFGICSR</sequence>
<proteinExistence type="predicted"/>
<accession>A0AAV4DRE8</accession>
<dbReference type="EMBL" id="BLXT01008200">
    <property type="protein sequence ID" value="GFO46635.1"/>
    <property type="molecule type" value="Genomic_DNA"/>
</dbReference>
<protein>
    <submittedName>
        <fullName evidence="1">Uncharacterized protein</fullName>
    </submittedName>
</protein>
<name>A0AAV4DRE8_9GAST</name>
<comment type="caution">
    <text evidence="1">The sequence shown here is derived from an EMBL/GenBank/DDBJ whole genome shotgun (WGS) entry which is preliminary data.</text>
</comment>
<gene>
    <name evidence="1" type="ORF">PoB_007314000</name>
</gene>
<dbReference type="AlphaFoldDB" id="A0AAV4DRE8"/>
<reference evidence="1 2" key="1">
    <citation type="journal article" date="2021" name="Elife">
        <title>Chloroplast acquisition without the gene transfer in kleptoplastic sea slugs, Plakobranchus ocellatus.</title>
        <authorList>
            <person name="Maeda T."/>
            <person name="Takahashi S."/>
            <person name="Yoshida T."/>
            <person name="Shimamura S."/>
            <person name="Takaki Y."/>
            <person name="Nagai Y."/>
            <person name="Toyoda A."/>
            <person name="Suzuki Y."/>
            <person name="Arimoto A."/>
            <person name="Ishii H."/>
            <person name="Satoh N."/>
            <person name="Nishiyama T."/>
            <person name="Hasebe M."/>
            <person name="Maruyama T."/>
            <person name="Minagawa J."/>
            <person name="Obokata J."/>
            <person name="Shigenobu S."/>
        </authorList>
    </citation>
    <scope>NUCLEOTIDE SEQUENCE [LARGE SCALE GENOMIC DNA]</scope>
</reference>
<evidence type="ECO:0000313" key="2">
    <source>
        <dbReference type="Proteomes" id="UP000735302"/>
    </source>
</evidence>
<dbReference type="Proteomes" id="UP000735302">
    <property type="component" value="Unassembled WGS sequence"/>
</dbReference>
<organism evidence="1 2">
    <name type="scientific">Plakobranchus ocellatus</name>
    <dbReference type="NCBI Taxonomy" id="259542"/>
    <lineage>
        <taxon>Eukaryota</taxon>
        <taxon>Metazoa</taxon>
        <taxon>Spiralia</taxon>
        <taxon>Lophotrochozoa</taxon>
        <taxon>Mollusca</taxon>
        <taxon>Gastropoda</taxon>
        <taxon>Heterobranchia</taxon>
        <taxon>Euthyneura</taxon>
        <taxon>Panpulmonata</taxon>
        <taxon>Sacoglossa</taxon>
        <taxon>Placobranchoidea</taxon>
        <taxon>Plakobranchidae</taxon>
        <taxon>Plakobranchus</taxon>
    </lineage>
</organism>